<dbReference type="EMBL" id="PTQR01000066">
    <property type="protein sequence ID" value="TKX22529.1"/>
    <property type="molecule type" value="Genomic_DNA"/>
</dbReference>
<dbReference type="AlphaFoldDB" id="A0A4U7AWF0"/>
<name>A0A4U7AWF0_9PEZI</name>
<evidence type="ECO:0000313" key="2">
    <source>
        <dbReference type="EMBL" id="TKX22529.1"/>
    </source>
</evidence>
<sequence length="374" mass="41259">MKFPAIFLTALAGLASASPISSSYPLQPRQSGKVGYLNAFFFGAEPKVYFDLSNGNNPLSFSILNGGQPILTATSGTGGVRDPNLVLGGGAEEGQKWYILGTDLDIAKARHSSIKRRTTWNDAQRTGSLSIFIWESTDLVNWGTDRLVKVENDEAGMVWAPEAIWDPEAGQYLVHWASKFVRTPLPLLHFRLPQPFYLPELTQSQYPATDPSHTGAPTNTVIRYAHTADFKTFTGPKTLIDYAPTSIIDLNILPLDSSGQNYGRFIKNESSPRVFYETSSTGLFGTWSRPGGPDSIIREGTEGPTSYLDNEDPSRAYLLLDYYGSDGYRPFANGDLTTNGWTEADRTSFPTMRRHGSVIGIGQREYDALRARYA</sequence>
<proteinExistence type="predicted"/>
<evidence type="ECO:0000313" key="3">
    <source>
        <dbReference type="Proteomes" id="UP000308133"/>
    </source>
</evidence>
<accession>A0A4U7AWF0</accession>
<dbReference type="InterPro" id="IPR050727">
    <property type="entry name" value="GH43_arabinanases"/>
</dbReference>
<dbReference type="CDD" id="cd08983">
    <property type="entry name" value="GH43_Bt3655-like"/>
    <property type="match status" value="1"/>
</dbReference>
<dbReference type="Gene3D" id="2.115.10.20">
    <property type="entry name" value="Glycosyl hydrolase domain, family 43"/>
    <property type="match status" value="1"/>
</dbReference>
<dbReference type="SUPFAM" id="SSF75005">
    <property type="entry name" value="Arabinanase/levansucrase/invertase"/>
    <property type="match status" value="1"/>
</dbReference>
<feature type="chain" id="PRO_5020721347" evidence="1">
    <location>
        <begin position="18"/>
        <end position="374"/>
    </location>
</feature>
<keyword evidence="1" id="KW-0732">Signal</keyword>
<organism evidence="2 3">
    <name type="scientific">Elsinoe australis</name>
    <dbReference type="NCBI Taxonomy" id="40998"/>
    <lineage>
        <taxon>Eukaryota</taxon>
        <taxon>Fungi</taxon>
        <taxon>Dikarya</taxon>
        <taxon>Ascomycota</taxon>
        <taxon>Pezizomycotina</taxon>
        <taxon>Dothideomycetes</taxon>
        <taxon>Dothideomycetidae</taxon>
        <taxon>Myriangiales</taxon>
        <taxon>Elsinoaceae</taxon>
        <taxon>Elsinoe</taxon>
    </lineage>
</organism>
<protein>
    <submittedName>
        <fullName evidence="2">Uncharacterized protein</fullName>
    </submittedName>
</protein>
<evidence type="ECO:0000256" key="1">
    <source>
        <dbReference type="SAM" id="SignalP"/>
    </source>
</evidence>
<dbReference type="PANTHER" id="PTHR43301">
    <property type="entry name" value="ARABINAN ENDO-1,5-ALPHA-L-ARABINOSIDASE"/>
    <property type="match status" value="1"/>
</dbReference>
<dbReference type="PANTHER" id="PTHR43301:SF8">
    <property type="entry name" value="ARABINOSIDASE-RELATED"/>
    <property type="match status" value="1"/>
</dbReference>
<dbReference type="Proteomes" id="UP000308133">
    <property type="component" value="Unassembled WGS sequence"/>
</dbReference>
<dbReference type="InterPro" id="IPR023296">
    <property type="entry name" value="Glyco_hydro_beta-prop_sf"/>
</dbReference>
<reference evidence="2 3" key="1">
    <citation type="submission" date="2018-02" db="EMBL/GenBank/DDBJ databases">
        <title>Draft genome sequences of Elsinoe sp., causing black scab on jojoba.</title>
        <authorList>
            <person name="Stodart B."/>
            <person name="Jeffress S."/>
            <person name="Ash G."/>
            <person name="Arun Chinnappa K."/>
        </authorList>
    </citation>
    <scope>NUCLEOTIDE SEQUENCE [LARGE SCALE GENOMIC DNA]</scope>
    <source>
        <strain evidence="2 3">Hillstone_2</strain>
    </source>
</reference>
<feature type="signal peptide" evidence="1">
    <location>
        <begin position="1"/>
        <end position="17"/>
    </location>
</feature>
<gene>
    <name evidence="2" type="ORF">C1H76_5312</name>
</gene>
<comment type="caution">
    <text evidence="2">The sequence shown here is derived from an EMBL/GenBank/DDBJ whole genome shotgun (WGS) entry which is preliminary data.</text>
</comment>